<evidence type="ECO:0000256" key="3">
    <source>
        <dbReference type="ARBA" id="ARBA00022490"/>
    </source>
</evidence>
<comment type="subcellular location">
    <subcellularLocation>
        <location evidence="1 9">Cytoplasm</location>
    </subcellularLocation>
</comment>
<evidence type="ECO:0000256" key="7">
    <source>
        <dbReference type="ARBA" id="ARBA00022932"/>
    </source>
</evidence>
<evidence type="ECO:0000256" key="2">
    <source>
        <dbReference type="ARBA" id="ARBA00010752"/>
    </source>
</evidence>
<organism evidence="13 14">
    <name type="scientific">Solirubrobacter deserti</name>
    <dbReference type="NCBI Taxonomy" id="2282478"/>
    <lineage>
        <taxon>Bacteria</taxon>
        <taxon>Bacillati</taxon>
        <taxon>Actinomycetota</taxon>
        <taxon>Thermoleophilia</taxon>
        <taxon>Solirubrobacterales</taxon>
        <taxon>Solirubrobacteraceae</taxon>
        <taxon>Solirubrobacter</taxon>
    </lineage>
</organism>
<comment type="subunit">
    <text evidence="9">Forms a ring-shaped head-to-tail homodimer around DNA.</text>
</comment>
<protein>
    <recommendedName>
        <fullName evidence="9">Beta sliding clamp</fullName>
    </recommendedName>
</protein>
<dbReference type="PIRSF" id="PIRSF000804">
    <property type="entry name" value="DNA_pol_III_b"/>
    <property type="match status" value="1"/>
</dbReference>
<evidence type="ECO:0000256" key="9">
    <source>
        <dbReference type="PIRNR" id="PIRNR000804"/>
    </source>
</evidence>
<dbReference type="EMBL" id="JAPCID010000029">
    <property type="protein sequence ID" value="MDA0139807.1"/>
    <property type="molecule type" value="Genomic_DNA"/>
</dbReference>
<dbReference type="PANTHER" id="PTHR30478">
    <property type="entry name" value="DNA POLYMERASE III SUBUNIT BETA"/>
    <property type="match status" value="1"/>
</dbReference>
<keyword evidence="6 9" id="KW-0235">DNA replication</keyword>
<dbReference type="InterPro" id="IPR046938">
    <property type="entry name" value="DNA_clamp_sf"/>
</dbReference>
<keyword evidence="4 9" id="KW-0808">Transferase</keyword>
<evidence type="ECO:0000256" key="6">
    <source>
        <dbReference type="ARBA" id="ARBA00022705"/>
    </source>
</evidence>
<reference evidence="13" key="1">
    <citation type="submission" date="2022-10" db="EMBL/GenBank/DDBJ databases">
        <title>The WGS of Solirubrobacter sp. CPCC 204708.</title>
        <authorList>
            <person name="Jiang Z."/>
        </authorList>
    </citation>
    <scope>NUCLEOTIDE SEQUENCE</scope>
    <source>
        <strain evidence="13">CPCC 204708</strain>
    </source>
</reference>
<dbReference type="Gene3D" id="3.70.10.10">
    <property type="match status" value="1"/>
</dbReference>
<evidence type="ECO:0000259" key="10">
    <source>
        <dbReference type="Pfam" id="PF00712"/>
    </source>
</evidence>
<evidence type="ECO:0000259" key="12">
    <source>
        <dbReference type="Pfam" id="PF02768"/>
    </source>
</evidence>
<feature type="domain" description="DNA polymerase III beta sliding clamp central" evidence="11">
    <location>
        <begin position="129"/>
        <end position="244"/>
    </location>
</feature>
<dbReference type="GO" id="GO:0003887">
    <property type="term" value="F:DNA-directed DNA polymerase activity"/>
    <property type="evidence" value="ECO:0007669"/>
    <property type="project" value="UniProtKB-EC"/>
</dbReference>
<accession>A0ABT4RMK8</accession>
<evidence type="ECO:0000256" key="8">
    <source>
        <dbReference type="ARBA" id="ARBA00023125"/>
    </source>
</evidence>
<name>A0ABT4RMK8_9ACTN</name>
<evidence type="ECO:0000313" key="14">
    <source>
        <dbReference type="Proteomes" id="UP001147700"/>
    </source>
</evidence>
<dbReference type="NCBIfam" id="TIGR00663">
    <property type="entry name" value="dnan"/>
    <property type="match status" value="1"/>
</dbReference>
<evidence type="ECO:0000256" key="4">
    <source>
        <dbReference type="ARBA" id="ARBA00022679"/>
    </source>
</evidence>
<sequence length="367" mass="39768">MKITTARDALFAQLQTVTRAASTRSAVQALSGVQLLASKDGIELRATDMEIGLRVPLEGEVVREGSIVLPARLAVDVIRALPGKEVSLELRPVEQDVEILGGSASFYIRTLRLEDFPPFPEVEGDVVEVPGDAFVQTVNKVARSASRDETRPVLTGILVSATADELRMVATDSYRLSVKETKLSEPLAGAFEANVPARALQELTRIVQHESADILSVSVRANQVVFSAGGVVLSSRLIDGQFPNYRQLLPDTYEHELRLEGGEVTEVVRRISLLAQKNAPLRLAFTEGELTVSARTPDVGEARETIPVPFAGDPLEIGFNPEFLRDGLEAVDGDVIIKLISPLRPGLLEAGDGSGFQYLLMPIRLNV</sequence>
<gene>
    <name evidence="13" type="primary">dnaN</name>
    <name evidence="13" type="ORF">OJ962_20055</name>
</gene>
<dbReference type="SUPFAM" id="SSF55979">
    <property type="entry name" value="DNA clamp"/>
    <property type="match status" value="3"/>
</dbReference>
<keyword evidence="5 9" id="KW-0548">Nucleotidyltransferase</keyword>
<evidence type="ECO:0000313" key="13">
    <source>
        <dbReference type="EMBL" id="MDA0139807.1"/>
    </source>
</evidence>
<dbReference type="Gene3D" id="3.10.150.10">
    <property type="entry name" value="DNA Polymerase III, subunit A, domain 2"/>
    <property type="match status" value="1"/>
</dbReference>
<feature type="domain" description="DNA polymerase III beta sliding clamp C-terminal" evidence="12">
    <location>
        <begin position="246"/>
        <end position="364"/>
    </location>
</feature>
<comment type="similarity">
    <text evidence="2 9">Belongs to the beta sliding clamp family.</text>
</comment>
<dbReference type="InterPro" id="IPR022637">
    <property type="entry name" value="DNA_polIII_beta_cen"/>
</dbReference>
<dbReference type="Proteomes" id="UP001147700">
    <property type="component" value="Unassembled WGS sequence"/>
</dbReference>
<dbReference type="Pfam" id="PF00712">
    <property type="entry name" value="DNA_pol3_beta"/>
    <property type="match status" value="1"/>
</dbReference>
<dbReference type="PANTHER" id="PTHR30478:SF0">
    <property type="entry name" value="BETA SLIDING CLAMP"/>
    <property type="match status" value="1"/>
</dbReference>
<dbReference type="InterPro" id="IPR022635">
    <property type="entry name" value="DNA_polIII_beta_C"/>
</dbReference>
<dbReference type="InterPro" id="IPR001001">
    <property type="entry name" value="DNA_polIII_beta"/>
</dbReference>
<proteinExistence type="inferred from homology"/>
<evidence type="ECO:0000259" key="11">
    <source>
        <dbReference type="Pfam" id="PF02767"/>
    </source>
</evidence>
<keyword evidence="3 9" id="KW-0963">Cytoplasm</keyword>
<evidence type="ECO:0000256" key="5">
    <source>
        <dbReference type="ARBA" id="ARBA00022695"/>
    </source>
</evidence>
<keyword evidence="8" id="KW-0238">DNA-binding</keyword>
<comment type="function">
    <text evidence="9">Confers DNA tethering and processivity to DNA polymerases and other proteins. Acts as a clamp, forming a ring around DNA (a reaction catalyzed by the clamp-loading complex) which diffuses in an ATP-independent manner freely and bidirectionally along dsDNA. Initially characterized for its ability to contact the catalytic subunit of DNA polymerase III (Pol III), a complex, multichain enzyme responsible for most of the replicative synthesis in bacteria; Pol III exhibits 3'-5' exonuclease proofreading activity. The beta chain is required for initiation of replication as well as for processivity of DNA replication.</text>
</comment>
<comment type="caution">
    <text evidence="13">The sequence shown here is derived from an EMBL/GenBank/DDBJ whole genome shotgun (WGS) entry which is preliminary data.</text>
</comment>
<dbReference type="RefSeq" id="WP_202954593.1">
    <property type="nucleotide sequence ID" value="NZ_JAPCID010000029.1"/>
</dbReference>
<keyword evidence="14" id="KW-1185">Reference proteome</keyword>
<dbReference type="Pfam" id="PF02767">
    <property type="entry name" value="DNA_pol3_beta_2"/>
    <property type="match status" value="1"/>
</dbReference>
<feature type="domain" description="DNA polymerase III beta sliding clamp N-terminal" evidence="10">
    <location>
        <begin position="1"/>
        <end position="118"/>
    </location>
</feature>
<dbReference type="InterPro" id="IPR022634">
    <property type="entry name" value="DNA_polIII_beta_N"/>
</dbReference>
<dbReference type="Pfam" id="PF02768">
    <property type="entry name" value="DNA_pol3_beta_3"/>
    <property type="match status" value="1"/>
</dbReference>
<evidence type="ECO:0000256" key="1">
    <source>
        <dbReference type="ARBA" id="ARBA00004496"/>
    </source>
</evidence>
<keyword evidence="7 9" id="KW-0239">DNA-directed DNA polymerase</keyword>
<dbReference type="SMART" id="SM00480">
    <property type="entry name" value="POL3Bc"/>
    <property type="match status" value="1"/>
</dbReference>
<dbReference type="CDD" id="cd00140">
    <property type="entry name" value="beta_clamp"/>
    <property type="match status" value="1"/>
</dbReference>